<sequence length="194" mass="21512">MLHQVLAVAWELTKRSAISAIASIAVFLVGAGLMHTIGFRQVKRPVFVPNGAGDLFQSICSLAFGSPLLMAFLILNEYKPICQAYVGPIGPTWPAYAWWLLSVPLYLWLWDLVFYCTHLVLHTKPVYDYSHHKHHAFRPPTAYSAIAIDPLETILSGLMPFVIPLFIAPFHLPTVFALNGMAMWVSKAAPLAAP</sequence>
<keyword evidence="5 6" id="KW-0472">Membrane</keyword>
<comment type="similarity">
    <text evidence="2">Belongs to the sterol desaturase family.</text>
</comment>
<accession>A0AAW1P6E1</accession>
<gene>
    <name evidence="8" type="ORF">WJX72_012255</name>
</gene>
<evidence type="ECO:0000256" key="4">
    <source>
        <dbReference type="ARBA" id="ARBA00022989"/>
    </source>
</evidence>
<dbReference type="GO" id="GO:0005506">
    <property type="term" value="F:iron ion binding"/>
    <property type="evidence" value="ECO:0007669"/>
    <property type="project" value="InterPro"/>
</dbReference>
<evidence type="ECO:0000256" key="5">
    <source>
        <dbReference type="ARBA" id="ARBA00023136"/>
    </source>
</evidence>
<dbReference type="InterPro" id="IPR006694">
    <property type="entry name" value="Fatty_acid_hydroxylase"/>
</dbReference>
<feature type="transmembrane region" description="Helical" evidence="6">
    <location>
        <begin position="55"/>
        <end position="75"/>
    </location>
</feature>
<evidence type="ECO:0000256" key="2">
    <source>
        <dbReference type="ARBA" id="ARBA00009324"/>
    </source>
</evidence>
<keyword evidence="9" id="KW-1185">Reference proteome</keyword>
<keyword evidence="3 6" id="KW-0812">Transmembrane</keyword>
<comment type="subcellular location">
    <subcellularLocation>
        <location evidence="1">Membrane</location>
    </subcellularLocation>
</comment>
<feature type="domain" description="Fatty acid hydroxylase" evidence="7">
    <location>
        <begin position="104"/>
        <end position="181"/>
    </location>
</feature>
<evidence type="ECO:0000313" key="8">
    <source>
        <dbReference type="EMBL" id="KAK9806381.1"/>
    </source>
</evidence>
<dbReference type="AlphaFoldDB" id="A0AAW1P6E1"/>
<feature type="transmembrane region" description="Helical" evidence="6">
    <location>
        <begin position="95"/>
        <end position="121"/>
    </location>
</feature>
<dbReference type="GO" id="GO:0016491">
    <property type="term" value="F:oxidoreductase activity"/>
    <property type="evidence" value="ECO:0007669"/>
    <property type="project" value="InterPro"/>
</dbReference>
<organism evidence="8 9">
    <name type="scientific">[Myrmecia] bisecta</name>
    <dbReference type="NCBI Taxonomy" id="41462"/>
    <lineage>
        <taxon>Eukaryota</taxon>
        <taxon>Viridiplantae</taxon>
        <taxon>Chlorophyta</taxon>
        <taxon>core chlorophytes</taxon>
        <taxon>Trebouxiophyceae</taxon>
        <taxon>Trebouxiales</taxon>
        <taxon>Trebouxiaceae</taxon>
        <taxon>Myrmecia</taxon>
    </lineage>
</organism>
<name>A0AAW1P6E1_9CHLO</name>
<dbReference type="PANTHER" id="PTHR11863">
    <property type="entry name" value="STEROL DESATURASE"/>
    <property type="match status" value="1"/>
</dbReference>
<dbReference type="EMBL" id="JALJOR010000014">
    <property type="protein sequence ID" value="KAK9806381.1"/>
    <property type="molecule type" value="Genomic_DNA"/>
</dbReference>
<dbReference type="GO" id="GO:0016020">
    <property type="term" value="C:membrane"/>
    <property type="evidence" value="ECO:0007669"/>
    <property type="project" value="UniProtKB-SubCell"/>
</dbReference>
<comment type="caution">
    <text evidence="8">The sequence shown here is derived from an EMBL/GenBank/DDBJ whole genome shotgun (WGS) entry which is preliminary data.</text>
</comment>
<evidence type="ECO:0000256" key="1">
    <source>
        <dbReference type="ARBA" id="ARBA00004370"/>
    </source>
</evidence>
<dbReference type="Proteomes" id="UP001489004">
    <property type="component" value="Unassembled WGS sequence"/>
</dbReference>
<evidence type="ECO:0000313" key="9">
    <source>
        <dbReference type="Proteomes" id="UP001489004"/>
    </source>
</evidence>
<protein>
    <recommendedName>
        <fullName evidence="7">Fatty acid hydroxylase domain-containing protein</fullName>
    </recommendedName>
</protein>
<dbReference type="GO" id="GO:0008610">
    <property type="term" value="P:lipid biosynthetic process"/>
    <property type="evidence" value="ECO:0007669"/>
    <property type="project" value="InterPro"/>
</dbReference>
<feature type="transmembrane region" description="Helical" evidence="6">
    <location>
        <begin position="16"/>
        <end position="34"/>
    </location>
</feature>
<reference evidence="8 9" key="1">
    <citation type="journal article" date="2024" name="Nat. Commun.">
        <title>Phylogenomics reveals the evolutionary origins of lichenization in chlorophyte algae.</title>
        <authorList>
            <person name="Puginier C."/>
            <person name="Libourel C."/>
            <person name="Otte J."/>
            <person name="Skaloud P."/>
            <person name="Haon M."/>
            <person name="Grisel S."/>
            <person name="Petersen M."/>
            <person name="Berrin J.G."/>
            <person name="Delaux P.M."/>
            <person name="Dal Grande F."/>
            <person name="Keller J."/>
        </authorList>
    </citation>
    <scope>NUCLEOTIDE SEQUENCE [LARGE SCALE GENOMIC DNA]</scope>
    <source>
        <strain evidence="8 9">SAG 2043</strain>
    </source>
</reference>
<evidence type="ECO:0000256" key="3">
    <source>
        <dbReference type="ARBA" id="ARBA00022692"/>
    </source>
</evidence>
<keyword evidence="4 6" id="KW-1133">Transmembrane helix</keyword>
<evidence type="ECO:0000256" key="6">
    <source>
        <dbReference type="SAM" id="Phobius"/>
    </source>
</evidence>
<proteinExistence type="inferred from homology"/>
<evidence type="ECO:0000259" key="7">
    <source>
        <dbReference type="Pfam" id="PF04116"/>
    </source>
</evidence>
<dbReference type="InterPro" id="IPR050307">
    <property type="entry name" value="Sterol_Desaturase_Related"/>
</dbReference>
<dbReference type="Pfam" id="PF04116">
    <property type="entry name" value="FA_hydroxylase"/>
    <property type="match status" value="1"/>
</dbReference>